<protein>
    <submittedName>
        <fullName evidence="1">Phasin family protein</fullName>
    </submittedName>
</protein>
<dbReference type="OrthoDB" id="8759766at2"/>
<dbReference type="EMBL" id="RXLQ01000010">
    <property type="protein sequence ID" value="RSZ57457.1"/>
    <property type="molecule type" value="Genomic_DNA"/>
</dbReference>
<dbReference type="Proteomes" id="UP000278085">
    <property type="component" value="Unassembled WGS sequence"/>
</dbReference>
<accession>A0A430HIV4</accession>
<evidence type="ECO:0000313" key="2">
    <source>
        <dbReference type="Proteomes" id="UP000278085"/>
    </source>
</evidence>
<comment type="caution">
    <text evidence="1">The sequence shown here is derived from an EMBL/GenBank/DDBJ whole genome shotgun (WGS) entry which is preliminary data.</text>
</comment>
<keyword evidence="2" id="KW-1185">Reference proteome</keyword>
<gene>
    <name evidence="1" type="ORF">EJB06_20155</name>
</gene>
<evidence type="ECO:0000313" key="1">
    <source>
        <dbReference type="EMBL" id="RSZ57457.1"/>
    </source>
</evidence>
<organism evidence="1 2">
    <name type="scientific">Massilia atriviolacea</name>
    <dbReference type="NCBI Taxonomy" id="2495579"/>
    <lineage>
        <taxon>Bacteria</taxon>
        <taxon>Pseudomonadati</taxon>
        <taxon>Pseudomonadota</taxon>
        <taxon>Betaproteobacteria</taxon>
        <taxon>Burkholderiales</taxon>
        <taxon>Oxalobacteraceae</taxon>
        <taxon>Telluria group</taxon>
        <taxon>Massilia</taxon>
    </lineage>
</organism>
<reference evidence="1 2" key="1">
    <citation type="submission" date="2018-12" db="EMBL/GenBank/DDBJ databases">
        <authorList>
            <person name="Yang E."/>
        </authorList>
    </citation>
    <scope>NUCLEOTIDE SEQUENCE [LARGE SCALE GENOMIC DNA]</scope>
    <source>
        <strain evidence="1 2">SOD</strain>
    </source>
</reference>
<dbReference type="AlphaFoldDB" id="A0A430HIV4"/>
<dbReference type="RefSeq" id="WP_126075799.1">
    <property type="nucleotide sequence ID" value="NZ_CP051166.1"/>
</dbReference>
<sequence length="78" mass="8187">MPSYPNRPPMRSPFDTQVDFLTGVASTGLDALRRLSALNLQLARQLNDDGIDALRALMAFGARAAGAAPGAPASHRPA</sequence>
<proteinExistence type="predicted"/>
<name>A0A430HIV4_9BURK</name>